<proteinExistence type="predicted"/>
<dbReference type="Proteomes" id="UP001178508">
    <property type="component" value="Chromosome 3"/>
</dbReference>
<feature type="region of interest" description="Disordered" evidence="2">
    <location>
        <begin position="32"/>
        <end position="67"/>
    </location>
</feature>
<evidence type="ECO:0000256" key="3">
    <source>
        <dbReference type="SAM" id="SignalP"/>
    </source>
</evidence>
<name>A0AAV1EXL3_XYRNO</name>
<feature type="compositionally biased region" description="Pro residues" evidence="2">
    <location>
        <begin position="108"/>
        <end position="119"/>
    </location>
</feature>
<keyword evidence="1" id="KW-0862">Zinc</keyword>
<feature type="region of interest" description="Disordered" evidence="2">
    <location>
        <begin position="107"/>
        <end position="163"/>
    </location>
</feature>
<evidence type="ECO:0000313" key="6">
    <source>
        <dbReference type="Proteomes" id="UP001178508"/>
    </source>
</evidence>
<reference evidence="5" key="1">
    <citation type="submission" date="2023-08" db="EMBL/GenBank/DDBJ databases">
        <authorList>
            <person name="Alioto T."/>
            <person name="Alioto T."/>
            <person name="Gomez Garrido J."/>
        </authorList>
    </citation>
    <scope>NUCLEOTIDE SEQUENCE</scope>
</reference>
<dbReference type="GO" id="GO:0008270">
    <property type="term" value="F:zinc ion binding"/>
    <property type="evidence" value="ECO:0007669"/>
    <property type="project" value="UniProtKB-KW"/>
</dbReference>
<dbReference type="PROSITE" id="PS50103">
    <property type="entry name" value="ZF_C3H1"/>
    <property type="match status" value="1"/>
</dbReference>
<evidence type="ECO:0000256" key="2">
    <source>
        <dbReference type="SAM" id="MobiDB-lite"/>
    </source>
</evidence>
<keyword evidence="1" id="KW-0479">Metal-binding</keyword>
<organism evidence="5 6">
    <name type="scientific">Xyrichtys novacula</name>
    <name type="common">Pearly razorfish</name>
    <name type="synonym">Hemipteronotus novacula</name>
    <dbReference type="NCBI Taxonomy" id="13765"/>
    <lineage>
        <taxon>Eukaryota</taxon>
        <taxon>Metazoa</taxon>
        <taxon>Chordata</taxon>
        <taxon>Craniata</taxon>
        <taxon>Vertebrata</taxon>
        <taxon>Euteleostomi</taxon>
        <taxon>Actinopterygii</taxon>
        <taxon>Neopterygii</taxon>
        <taxon>Teleostei</taxon>
        <taxon>Neoteleostei</taxon>
        <taxon>Acanthomorphata</taxon>
        <taxon>Eupercaria</taxon>
        <taxon>Labriformes</taxon>
        <taxon>Labridae</taxon>
        <taxon>Xyrichtys</taxon>
    </lineage>
</organism>
<evidence type="ECO:0000313" key="5">
    <source>
        <dbReference type="EMBL" id="CAJ1053430.1"/>
    </source>
</evidence>
<dbReference type="EMBL" id="OY660866">
    <property type="protein sequence ID" value="CAJ1053430.1"/>
    <property type="molecule type" value="Genomic_DNA"/>
</dbReference>
<feature type="compositionally biased region" description="Polar residues" evidence="2">
    <location>
        <begin position="130"/>
        <end position="144"/>
    </location>
</feature>
<keyword evidence="3" id="KW-0732">Signal</keyword>
<dbReference type="PANTHER" id="PTHR35558">
    <property type="entry name" value="SGNH_HYDRO DOMAIN-CONTAINING PROTEIN"/>
    <property type="match status" value="1"/>
</dbReference>
<protein>
    <submittedName>
        <fullName evidence="5">Uncharacterized protein LOC115597353</fullName>
    </submittedName>
</protein>
<sequence length="485" mass="52953">MPAKTFLLILTSLLLVTMSSAYDEDEPQFDCISESPQESDAEDAIGPEEASSLRRSSRLARKKTPDPSIKEWQIPKLLQFLFSNNIPAPIGASHQELFGLFLSCSEPQRPPASTPPPSAPRKAAAKCKHTTSNSGTASAEGTAQTHKRARITAPAASHATPSDNLAASTNADIMSALSSIQSSLSSMNTRIQTLEANVPTPFQATTQTFQDHVRTTSSIAGPSSQLDDVIPVPYDNITVPRRTLGSAVPITTGVPFYPPAAAISPNLRSQILAGNDINLVKILLFSDVSDKRVVDCGDISVLLKDSDPRLFKSLTLAEFTVAFGIYRDVICEVYPFRRAELDTYLAIIADLAMTYGGTLFYEYHKSFSAKAAMFIQRFNQRVDWSVVDLALISRHCTGRQALSCSICSSFSHSSNLCPKSVATVKQPRDLGYETKVKPSITPVCINFNENVCKYANCRYFHACSFCGDGHPKSVCPRRSRLVRKK</sequence>
<keyword evidence="1" id="KW-0863">Zinc-finger</keyword>
<keyword evidence="6" id="KW-1185">Reference proteome</keyword>
<feature type="compositionally biased region" description="Acidic residues" evidence="2">
    <location>
        <begin position="37"/>
        <end position="46"/>
    </location>
</feature>
<dbReference type="PANTHER" id="PTHR35558:SF1">
    <property type="entry name" value="ENDONUCLEASE_EXONUCLEASE_PHOSPHATASE DOMAIN-CONTAINING PROTEIN"/>
    <property type="match status" value="1"/>
</dbReference>
<feature type="zinc finger region" description="C3H1-type" evidence="1">
    <location>
        <begin position="438"/>
        <end position="464"/>
    </location>
</feature>
<evidence type="ECO:0000259" key="4">
    <source>
        <dbReference type="PROSITE" id="PS50103"/>
    </source>
</evidence>
<dbReference type="InterPro" id="IPR000571">
    <property type="entry name" value="Znf_CCCH"/>
</dbReference>
<feature type="domain" description="C3H1-type" evidence="4">
    <location>
        <begin position="438"/>
        <end position="464"/>
    </location>
</feature>
<accession>A0AAV1EXL3</accession>
<evidence type="ECO:0000256" key="1">
    <source>
        <dbReference type="PROSITE-ProRule" id="PRU00723"/>
    </source>
</evidence>
<dbReference type="AlphaFoldDB" id="A0AAV1EXL3"/>
<feature type="chain" id="PRO_5043595003" evidence="3">
    <location>
        <begin position="22"/>
        <end position="485"/>
    </location>
</feature>
<gene>
    <name evidence="5" type="ORF">XNOV1_A020015</name>
</gene>
<feature type="signal peptide" evidence="3">
    <location>
        <begin position="1"/>
        <end position="21"/>
    </location>
</feature>